<name>A0A4R2JQJ8_9PSEU</name>
<sequence>MNAHELPTWNVMVLNTRESLDTARNAATDARDWIMSDWQPVGSTLTNEAAEARTEILKIVHEIKALVDQGKDALRRAQNGT</sequence>
<organism evidence="1 2">
    <name type="scientific">Actinocrispum wychmicini</name>
    <dbReference type="NCBI Taxonomy" id="1213861"/>
    <lineage>
        <taxon>Bacteria</taxon>
        <taxon>Bacillati</taxon>
        <taxon>Actinomycetota</taxon>
        <taxon>Actinomycetes</taxon>
        <taxon>Pseudonocardiales</taxon>
        <taxon>Pseudonocardiaceae</taxon>
        <taxon>Actinocrispum</taxon>
    </lineage>
</organism>
<dbReference type="EMBL" id="SLWS01000003">
    <property type="protein sequence ID" value="TCO61082.1"/>
    <property type="molecule type" value="Genomic_DNA"/>
</dbReference>
<gene>
    <name evidence="1" type="ORF">EV192_103666</name>
</gene>
<dbReference type="AlphaFoldDB" id="A0A4R2JQJ8"/>
<dbReference type="RefSeq" id="WP_132116531.1">
    <property type="nucleotide sequence ID" value="NZ_SLWS01000003.1"/>
</dbReference>
<dbReference type="OrthoDB" id="9899293at2"/>
<comment type="caution">
    <text evidence="1">The sequence shown here is derived from an EMBL/GenBank/DDBJ whole genome shotgun (WGS) entry which is preliminary data.</text>
</comment>
<evidence type="ECO:0000313" key="1">
    <source>
        <dbReference type="EMBL" id="TCO61082.1"/>
    </source>
</evidence>
<dbReference type="Proteomes" id="UP000295680">
    <property type="component" value="Unassembled WGS sequence"/>
</dbReference>
<proteinExistence type="predicted"/>
<keyword evidence="2" id="KW-1185">Reference proteome</keyword>
<accession>A0A4R2JQJ8</accession>
<evidence type="ECO:0000313" key="2">
    <source>
        <dbReference type="Proteomes" id="UP000295680"/>
    </source>
</evidence>
<reference evidence="1 2" key="1">
    <citation type="submission" date="2019-03" db="EMBL/GenBank/DDBJ databases">
        <title>Genomic Encyclopedia of Type Strains, Phase IV (KMG-IV): sequencing the most valuable type-strain genomes for metagenomic binning, comparative biology and taxonomic classification.</title>
        <authorList>
            <person name="Goeker M."/>
        </authorList>
    </citation>
    <scope>NUCLEOTIDE SEQUENCE [LARGE SCALE GENOMIC DNA]</scope>
    <source>
        <strain evidence="1 2">DSM 45934</strain>
    </source>
</reference>
<protein>
    <submittedName>
        <fullName evidence="1">Uncharacterized protein</fullName>
    </submittedName>
</protein>